<dbReference type="InterPro" id="IPR004203">
    <property type="entry name" value="Cyt_c_oxidase_su4_fam"/>
</dbReference>
<dbReference type="GO" id="GO:0005739">
    <property type="term" value="C:mitochondrion"/>
    <property type="evidence" value="ECO:0007669"/>
    <property type="project" value="UniProtKB-SubCell"/>
</dbReference>
<dbReference type="RefSeq" id="XP_033766157.1">
    <property type="nucleotide sequence ID" value="XM_033910266.1"/>
</dbReference>
<keyword evidence="3" id="KW-0472">Membrane</keyword>
<sequence length="123" mass="14552">MMGRNVIRLALRRSLSTYQPPVVEITNITKLWPTLRPEVRDEVKEYLRWRMEEDWKYIPLEEIKAAYFLSYGPCGGRSKSNKWNVGYTGMRMVFNLVLFGGAATAFYNRKQDKKLEEQLRELV</sequence>
<evidence type="ECO:0000313" key="4">
    <source>
        <dbReference type="RefSeq" id="XP_033766157.1"/>
    </source>
</evidence>
<feature type="transmembrane region" description="Helical" evidence="3">
    <location>
        <begin position="89"/>
        <end position="107"/>
    </location>
</feature>
<dbReference type="GO" id="GO:0006123">
    <property type="term" value="P:mitochondrial electron transport, cytochrome c to oxygen"/>
    <property type="evidence" value="ECO:0007669"/>
    <property type="project" value="InterPro"/>
</dbReference>
<gene>
    <name evidence="4" type="primary">MTC3</name>
    <name evidence="4" type="ORF">SPAR_G00350</name>
</gene>
<protein>
    <submittedName>
        <fullName evidence="4">Mtc3p</fullName>
    </submittedName>
</protein>
<reference evidence="4" key="1">
    <citation type="journal article" date="2017" name="Nat. Genet.">
        <title>Contrasting evolutionary genome dynamics between domesticated and wild yeasts.</title>
        <authorList>
            <person name="Yue J.X."/>
            <person name="Li J."/>
            <person name="Aigrain L."/>
            <person name="Hallin J."/>
            <person name="Persson K."/>
            <person name="Oliver K."/>
            <person name="Bergstrom A."/>
            <person name="Coupland P."/>
            <person name="Warringer J."/>
            <person name="Lagomarsino M.C."/>
            <person name="Fischer G."/>
            <person name="Durbin R."/>
            <person name="Liti G."/>
        </authorList>
    </citation>
    <scope>NUCLEOTIDE SEQUENCE</scope>
    <source>
        <strain evidence="4">CBS432</strain>
    </source>
</reference>
<keyword evidence="2" id="KW-0496">Mitochondrion</keyword>
<dbReference type="VEuPathDB" id="FungiDB:SPAR_G00350"/>
<reference evidence="4" key="4">
    <citation type="submission" date="2025-08" db="UniProtKB">
        <authorList>
            <consortium name="RefSeq"/>
        </authorList>
    </citation>
    <scope>IDENTIFICATION</scope>
    <source>
        <strain evidence="4">CBS432</strain>
    </source>
</reference>
<accession>A0A8B8UQV3</accession>
<evidence type="ECO:0000256" key="1">
    <source>
        <dbReference type="ARBA" id="ARBA00004173"/>
    </source>
</evidence>
<reference evidence="4" key="2">
    <citation type="submission" date="2020-01" db="EMBL/GenBank/DDBJ databases">
        <title>Population-level Yeast Reference Genomes.</title>
        <authorList>
            <person name="Yue J.-X."/>
        </authorList>
    </citation>
    <scope>NUCLEOTIDE SEQUENCE</scope>
    <source>
        <strain evidence="4">CBS432</strain>
    </source>
</reference>
<dbReference type="Pfam" id="PF02936">
    <property type="entry name" value="COX4"/>
    <property type="match status" value="1"/>
</dbReference>
<organism evidence="4">
    <name type="scientific">Saccharomyces paradoxus</name>
    <name type="common">Yeast</name>
    <name type="synonym">Saccharomyces douglasii</name>
    <dbReference type="NCBI Taxonomy" id="27291"/>
    <lineage>
        <taxon>Eukaryota</taxon>
        <taxon>Fungi</taxon>
        <taxon>Dikarya</taxon>
        <taxon>Ascomycota</taxon>
        <taxon>Saccharomycotina</taxon>
        <taxon>Saccharomycetes</taxon>
        <taxon>Saccharomycetales</taxon>
        <taxon>Saccharomycetaceae</taxon>
        <taxon>Saccharomyces</taxon>
    </lineage>
</organism>
<dbReference type="AlphaFoldDB" id="A0A8B8UQV3"/>
<reference evidence="4" key="3">
    <citation type="submission" date="2025-07" db="EMBL/GenBank/DDBJ databases">
        <authorList>
            <consortium name="NCBI Genome Project"/>
        </authorList>
    </citation>
    <scope>NUCLEOTIDE SEQUENCE</scope>
    <source>
        <strain evidence="4">CBS432</strain>
    </source>
</reference>
<dbReference type="OrthoDB" id="186013at2759"/>
<dbReference type="SUPFAM" id="SSF81406">
    <property type="entry name" value="Mitochondrial cytochrome c oxidase subunit IV"/>
    <property type="match status" value="1"/>
</dbReference>
<dbReference type="KEGG" id="spao:SPAR_G00350"/>
<comment type="subcellular location">
    <subcellularLocation>
        <location evidence="1">Mitochondrion</location>
    </subcellularLocation>
</comment>
<evidence type="ECO:0000256" key="2">
    <source>
        <dbReference type="ARBA" id="ARBA00023128"/>
    </source>
</evidence>
<proteinExistence type="predicted"/>
<name>A0A8B8UQV3_SACPA</name>
<dbReference type="Gene3D" id="1.10.442.10">
    <property type="entry name" value="Cytochrome c oxidase subunit IV"/>
    <property type="match status" value="1"/>
</dbReference>
<keyword evidence="3" id="KW-1133">Transmembrane helix</keyword>
<keyword evidence="3" id="KW-0812">Transmembrane</keyword>
<dbReference type="GO" id="GO:0045277">
    <property type="term" value="C:respiratory chain complex IV"/>
    <property type="evidence" value="ECO:0007669"/>
    <property type="project" value="InterPro"/>
</dbReference>
<dbReference type="GeneID" id="54630429"/>
<dbReference type="InterPro" id="IPR036639">
    <property type="entry name" value="Cyt_c_oxidase_su4_sf"/>
</dbReference>
<evidence type="ECO:0000256" key="3">
    <source>
        <dbReference type="SAM" id="Phobius"/>
    </source>
</evidence>